<gene>
    <name evidence="4" type="primary">yybD</name>
    <name evidence="4" type="ORF">AWC38_SpisGene25321</name>
</gene>
<proteinExistence type="predicted"/>
<dbReference type="Pfam" id="PF13673">
    <property type="entry name" value="Acetyltransf_10"/>
    <property type="match status" value="1"/>
</dbReference>
<evidence type="ECO:0000256" key="2">
    <source>
        <dbReference type="ARBA" id="ARBA00023315"/>
    </source>
</evidence>
<name>A0A2B4R4C1_STYPI</name>
<protein>
    <submittedName>
        <fullName evidence="4">UPF0039 protein YybD</fullName>
    </submittedName>
</protein>
<evidence type="ECO:0000259" key="3">
    <source>
        <dbReference type="PROSITE" id="PS51186"/>
    </source>
</evidence>
<dbReference type="CDD" id="cd04301">
    <property type="entry name" value="NAT_SF"/>
    <property type="match status" value="1"/>
</dbReference>
<accession>A0A2B4R4C1</accession>
<dbReference type="PANTHER" id="PTHR43420">
    <property type="entry name" value="ACETYLTRANSFERASE"/>
    <property type="match status" value="1"/>
</dbReference>
<sequence length="114" mass="13255">MEDPYTWTFDHKDHKHFLAFKREGSVGYVHVQLWPEDRAAVRIIVIDEEQRKAGHGKALMDFLEHWLKEKSYKSLHTESSPAALKFYEKLGYISMPFNDPDGYKAGVDDVPMGK</sequence>
<evidence type="ECO:0000313" key="5">
    <source>
        <dbReference type="Proteomes" id="UP000225706"/>
    </source>
</evidence>
<dbReference type="AlphaFoldDB" id="A0A2B4R4C1"/>
<dbReference type="PROSITE" id="PS51186">
    <property type="entry name" value="GNAT"/>
    <property type="match status" value="1"/>
</dbReference>
<feature type="non-terminal residue" evidence="4">
    <location>
        <position position="114"/>
    </location>
</feature>
<organism evidence="4 5">
    <name type="scientific">Stylophora pistillata</name>
    <name type="common">Smooth cauliflower coral</name>
    <dbReference type="NCBI Taxonomy" id="50429"/>
    <lineage>
        <taxon>Eukaryota</taxon>
        <taxon>Metazoa</taxon>
        <taxon>Cnidaria</taxon>
        <taxon>Anthozoa</taxon>
        <taxon>Hexacorallia</taxon>
        <taxon>Scleractinia</taxon>
        <taxon>Astrocoeniina</taxon>
        <taxon>Pocilloporidae</taxon>
        <taxon>Stylophora</taxon>
    </lineage>
</organism>
<comment type="caution">
    <text evidence="4">The sequence shown here is derived from an EMBL/GenBank/DDBJ whole genome shotgun (WGS) entry which is preliminary data.</text>
</comment>
<dbReference type="PANTHER" id="PTHR43420:SF47">
    <property type="entry name" value="N-ACETYLTRANSFERASE DOMAIN-CONTAINING PROTEIN"/>
    <property type="match status" value="1"/>
</dbReference>
<dbReference type="InterPro" id="IPR050680">
    <property type="entry name" value="YpeA/RimI_acetyltransf"/>
</dbReference>
<keyword evidence="1" id="KW-0808">Transferase</keyword>
<dbReference type="GO" id="GO:0016747">
    <property type="term" value="F:acyltransferase activity, transferring groups other than amino-acyl groups"/>
    <property type="evidence" value="ECO:0007669"/>
    <property type="project" value="InterPro"/>
</dbReference>
<dbReference type="InterPro" id="IPR016181">
    <property type="entry name" value="Acyl_CoA_acyltransferase"/>
</dbReference>
<evidence type="ECO:0000256" key="1">
    <source>
        <dbReference type="ARBA" id="ARBA00022679"/>
    </source>
</evidence>
<dbReference type="Proteomes" id="UP000225706">
    <property type="component" value="Unassembled WGS sequence"/>
</dbReference>
<dbReference type="Gene3D" id="3.40.630.30">
    <property type="match status" value="1"/>
</dbReference>
<keyword evidence="2" id="KW-0012">Acyltransferase</keyword>
<evidence type="ECO:0000313" key="4">
    <source>
        <dbReference type="EMBL" id="PFX11155.1"/>
    </source>
</evidence>
<keyword evidence="5" id="KW-1185">Reference proteome</keyword>
<dbReference type="SUPFAM" id="SSF55729">
    <property type="entry name" value="Acyl-CoA N-acyltransferases (Nat)"/>
    <property type="match status" value="1"/>
</dbReference>
<dbReference type="EMBL" id="LSMT01003442">
    <property type="protein sequence ID" value="PFX11155.1"/>
    <property type="molecule type" value="Genomic_DNA"/>
</dbReference>
<reference evidence="5" key="1">
    <citation type="journal article" date="2017" name="bioRxiv">
        <title>Comparative analysis of the genomes of Stylophora pistillata and Acropora digitifera provides evidence for extensive differences between species of corals.</title>
        <authorList>
            <person name="Voolstra C.R."/>
            <person name="Li Y."/>
            <person name="Liew Y.J."/>
            <person name="Baumgarten S."/>
            <person name="Zoccola D."/>
            <person name="Flot J.-F."/>
            <person name="Tambutte S."/>
            <person name="Allemand D."/>
            <person name="Aranda M."/>
        </authorList>
    </citation>
    <scope>NUCLEOTIDE SEQUENCE [LARGE SCALE GENOMIC DNA]</scope>
</reference>
<dbReference type="InterPro" id="IPR000182">
    <property type="entry name" value="GNAT_dom"/>
</dbReference>
<feature type="domain" description="N-acetyltransferase" evidence="3">
    <location>
        <begin position="1"/>
        <end position="114"/>
    </location>
</feature>